<protein>
    <submittedName>
        <fullName evidence="1">Uncharacterized protein</fullName>
    </submittedName>
</protein>
<organism evidence="1 2">
    <name type="scientific">Faecalibacterium prausnitzii M21/2</name>
    <dbReference type="NCBI Taxonomy" id="411485"/>
    <lineage>
        <taxon>Bacteria</taxon>
        <taxon>Bacillati</taxon>
        <taxon>Bacillota</taxon>
        <taxon>Clostridia</taxon>
        <taxon>Eubacteriales</taxon>
        <taxon>Oscillospiraceae</taxon>
        <taxon>Faecalibacterium</taxon>
    </lineage>
</organism>
<dbReference type="Proteomes" id="UP000005945">
    <property type="component" value="Unassembled WGS sequence"/>
</dbReference>
<evidence type="ECO:0000313" key="1">
    <source>
        <dbReference type="EMBL" id="EDP22529.1"/>
    </source>
</evidence>
<name>A8S8I4_9FIRM</name>
<dbReference type="HOGENOM" id="CLU_2787718_0_0_9"/>
<accession>A8S8I4</accession>
<proteinExistence type="predicted"/>
<reference evidence="1 2" key="2">
    <citation type="submission" date="2007-09" db="EMBL/GenBank/DDBJ databases">
        <authorList>
            <person name="Fulton L."/>
            <person name="Clifton S."/>
            <person name="Fulton B."/>
            <person name="Xu J."/>
            <person name="Minx P."/>
            <person name="Pepin K.H."/>
            <person name="Johnson M."/>
            <person name="Thiruvilangam P."/>
            <person name="Bhonagiri V."/>
            <person name="Nash W.E."/>
            <person name="Mardis E.R."/>
            <person name="Wilson R.K."/>
        </authorList>
    </citation>
    <scope>NUCLEOTIDE SEQUENCE [LARGE SCALE GENOMIC DNA]</scope>
    <source>
        <strain evidence="1 2">M21/2</strain>
    </source>
</reference>
<reference evidence="1 2" key="1">
    <citation type="submission" date="2007-09" db="EMBL/GenBank/DDBJ databases">
        <title>Draft genome sequence of Faecalibacterium prausnitzii M21/2.</title>
        <authorList>
            <person name="Sudarsanam P."/>
            <person name="Ley R."/>
            <person name="Guruge J."/>
            <person name="Turnbaugh P.J."/>
            <person name="Mahowald M."/>
            <person name="Liep D."/>
            <person name="Gordon J."/>
        </authorList>
    </citation>
    <scope>NUCLEOTIDE SEQUENCE [LARGE SCALE GENOMIC DNA]</scope>
    <source>
        <strain evidence="1 2">M21/2</strain>
    </source>
</reference>
<gene>
    <name evidence="1" type="ORF">FAEPRAM212_00774</name>
</gene>
<dbReference type="AlphaFoldDB" id="A8S8I4"/>
<comment type="caution">
    <text evidence="1">The sequence shown here is derived from an EMBL/GenBank/DDBJ whole genome shotgun (WGS) entry which is preliminary data.</text>
</comment>
<sequence length="68" mass="7607">MTHSIFPPVSCCCLYYTAFFYEDNIFATSCTNFTKKVVLCAGRSLRSAQKNPRIQMDPGILYGAGDRS</sequence>
<dbReference type="EMBL" id="ABED02000019">
    <property type="protein sequence ID" value="EDP22529.1"/>
    <property type="molecule type" value="Genomic_DNA"/>
</dbReference>
<evidence type="ECO:0000313" key="2">
    <source>
        <dbReference type="Proteomes" id="UP000005945"/>
    </source>
</evidence>